<evidence type="ECO:0000256" key="1">
    <source>
        <dbReference type="ARBA" id="ARBA00004123"/>
    </source>
</evidence>
<dbReference type="PANTHER" id="PTHR10015:SF427">
    <property type="entry name" value="HEAT SHOCK FACTOR PROTEIN"/>
    <property type="match status" value="1"/>
</dbReference>
<evidence type="ECO:0000259" key="6">
    <source>
        <dbReference type="SMART" id="SM00415"/>
    </source>
</evidence>
<dbReference type="GeneID" id="104728202"/>
<evidence type="ECO:0000256" key="4">
    <source>
        <dbReference type="ARBA" id="ARBA00023242"/>
    </source>
</evidence>
<keyword evidence="2" id="KW-0346">Stress response</keyword>
<dbReference type="Proteomes" id="UP000694864">
    <property type="component" value="Chromosome 11"/>
</dbReference>
<sequence length="127" mass="15063">MAEFLSSFYTCVYEVVNDHSLDSIISWGKSNISFIIWNLRVLHSKLLSISRPSRLPYASIKMFFYDLKYYGFKRVEELKEFGNASFVRGKPELLRKMQRKSFDKNLRKYQANVRAEDATARLQHLRI</sequence>
<accession>A0ABM0USG7</accession>
<dbReference type="SUPFAM" id="SSF46785">
    <property type="entry name" value="Winged helix' DNA-binding domain"/>
    <property type="match status" value="1"/>
</dbReference>
<comment type="subcellular location">
    <subcellularLocation>
        <location evidence="1">Nucleus</location>
    </subcellularLocation>
</comment>
<dbReference type="InterPro" id="IPR036390">
    <property type="entry name" value="WH_DNA-bd_sf"/>
</dbReference>
<protein>
    <submittedName>
        <fullName evidence="8">Heat stress transcription factor A-4a-like</fullName>
    </submittedName>
</protein>
<evidence type="ECO:0000313" key="7">
    <source>
        <dbReference type="Proteomes" id="UP000694864"/>
    </source>
</evidence>
<comment type="similarity">
    <text evidence="5">Belongs to the HSF family.</text>
</comment>
<reference evidence="7" key="1">
    <citation type="journal article" date="2014" name="Nat. Commun.">
        <title>The emerging biofuel crop Camelina sativa retains a highly undifferentiated hexaploid genome structure.</title>
        <authorList>
            <person name="Kagale S."/>
            <person name="Koh C."/>
            <person name="Nixon J."/>
            <person name="Bollina V."/>
            <person name="Clarke W.E."/>
            <person name="Tuteja R."/>
            <person name="Spillane C."/>
            <person name="Robinson S.J."/>
            <person name="Links M.G."/>
            <person name="Clarke C."/>
            <person name="Higgins E.E."/>
            <person name="Huebert T."/>
            <person name="Sharpe A.G."/>
            <person name="Parkin I.A."/>
        </authorList>
    </citation>
    <scope>NUCLEOTIDE SEQUENCE [LARGE SCALE GENOMIC DNA]</scope>
    <source>
        <strain evidence="7">cv. DH55</strain>
    </source>
</reference>
<evidence type="ECO:0000256" key="2">
    <source>
        <dbReference type="ARBA" id="ARBA00023016"/>
    </source>
</evidence>
<proteinExistence type="inferred from homology"/>
<dbReference type="Pfam" id="PF00447">
    <property type="entry name" value="HSF_DNA-bind"/>
    <property type="match status" value="1"/>
</dbReference>
<keyword evidence="4" id="KW-0539">Nucleus</keyword>
<keyword evidence="7" id="KW-1185">Reference proteome</keyword>
<dbReference type="InterPro" id="IPR000232">
    <property type="entry name" value="HSF_DNA-bd"/>
</dbReference>
<dbReference type="Gene3D" id="1.10.10.10">
    <property type="entry name" value="Winged helix-like DNA-binding domain superfamily/Winged helix DNA-binding domain"/>
    <property type="match status" value="1"/>
</dbReference>
<feature type="domain" description="HSF-type DNA-binding" evidence="6">
    <location>
        <begin position="4"/>
        <end position="100"/>
    </location>
</feature>
<dbReference type="PANTHER" id="PTHR10015">
    <property type="entry name" value="HEAT SHOCK TRANSCRIPTION FACTOR"/>
    <property type="match status" value="1"/>
</dbReference>
<gene>
    <name evidence="8" type="primary">LOC104728202</name>
</gene>
<evidence type="ECO:0000256" key="5">
    <source>
        <dbReference type="RuleBase" id="RU004020"/>
    </source>
</evidence>
<organism evidence="7 8">
    <name type="scientific">Camelina sativa</name>
    <name type="common">False flax</name>
    <name type="synonym">Myagrum sativum</name>
    <dbReference type="NCBI Taxonomy" id="90675"/>
    <lineage>
        <taxon>Eukaryota</taxon>
        <taxon>Viridiplantae</taxon>
        <taxon>Streptophyta</taxon>
        <taxon>Embryophyta</taxon>
        <taxon>Tracheophyta</taxon>
        <taxon>Spermatophyta</taxon>
        <taxon>Magnoliopsida</taxon>
        <taxon>eudicotyledons</taxon>
        <taxon>Gunneridae</taxon>
        <taxon>Pentapetalae</taxon>
        <taxon>rosids</taxon>
        <taxon>malvids</taxon>
        <taxon>Brassicales</taxon>
        <taxon>Brassicaceae</taxon>
        <taxon>Camelineae</taxon>
        <taxon>Camelina</taxon>
    </lineage>
</organism>
<evidence type="ECO:0000256" key="3">
    <source>
        <dbReference type="ARBA" id="ARBA00023125"/>
    </source>
</evidence>
<keyword evidence="3" id="KW-0238">DNA-binding</keyword>
<dbReference type="SMART" id="SM00415">
    <property type="entry name" value="HSF"/>
    <property type="match status" value="1"/>
</dbReference>
<dbReference type="InterPro" id="IPR036388">
    <property type="entry name" value="WH-like_DNA-bd_sf"/>
</dbReference>
<evidence type="ECO:0000313" key="8">
    <source>
        <dbReference type="RefSeq" id="XP_010445525.1"/>
    </source>
</evidence>
<name>A0ABM0USG7_CAMSA</name>
<reference evidence="8" key="2">
    <citation type="submission" date="2025-08" db="UniProtKB">
        <authorList>
            <consortium name="RefSeq"/>
        </authorList>
    </citation>
    <scope>IDENTIFICATION</scope>
    <source>
        <tissue evidence="8">Leaf</tissue>
    </source>
</reference>
<dbReference type="RefSeq" id="XP_010445525.1">
    <property type="nucleotide sequence ID" value="XM_010447223.1"/>
</dbReference>